<accession>Q94ML6</accession>
<dbReference type="KEGG" id="vg:984332"/>
<dbReference type="GeneID" id="984332"/>
<organism evidence="1 2">
    <name type="scientific">Pseudomonas phage phi12</name>
    <dbReference type="NCBI Taxonomy" id="161736"/>
    <lineage>
        <taxon>Viruses</taxon>
        <taxon>Riboviria</taxon>
        <taxon>Orthornavirae</taxon>
        <taxon>Duplornaviricota</taxon>
        <taxon>Vidaverviricetes</taxon>
        <taxon>Mindivirales</taxon>
        <taxon>Cystoviridae</taxon>
        <taxon>Betacystovirus</taxon>
        <taxon>Betacystovirus phi12</taxon>
        <taxon>Cystovirus phi12</taxon>
    </lineage>
</organism>
<sequence>MDNYKVKVSKAADGTVSATAEKRTIGQAIGDSLTTLISDDEASVGYVKTAVQAGLVYGGMLFAKYRQTSAFSWNPL</sequence>
<reference evidence="2" key="2">
    <citation type="journal article" date="2002" name="Virology">
        <title>Characterization of phi12, a bacteriophage related to phi6: nucleotide sequence of the large double-stranded RNA.</title>
        <authorList>
            <person name="Gottlieb P."/>
            <person name="Potgieter C."/>
            <person name="Wei H."/>
            <person name="Toporovsky I."/>
        </authorList>
    </citation>
    <scope>NUCLEOTIDE SEQUENCE [LARGE SCALE GENOMIC DNA]</scope>
</reference>
<name>Q94ML6_9VIRU</name>
<proteinExistence type="predicted"/>
<dbReference type="EMBL" id="AY034425">
    <property type="protein sequence ID" value="AAK60442.1"/>
    <property type="molecule type" value="Genomic_RNA"/>
</dbReference>
<evidence type="ECO:0000313" key="1">
    <source>
        <dbReference type="EMBL" id="AAK60442.1"/>
    </source>
</evidence>
<dbReference type="RefSeq" id="NP_690828.1">
    <property type="nucleotide sequence ID" value="NC_004174.1"/>
</dbReference>
<reference evidence="1 2" key="1">
    <citation type="journal article" date="2002" name="Virology">
        <title>Characterization of phi 12, a bacteriophage related to phi 6: nucleotide sequence of the small and middle double-stranded RNA.</title>
        <authorList>
            <person name="Gottlieb P."/>
            <person name="Wei H."/>
            <person name="Potgieter C."/>
            <person name="Toporovsky I."/>
        </authorList>
    </citation>
    <scope>NUCLEOTIDE SEQUENCE [LARGE SCALE GENOMIC DNA]</scope>
</reference>
<keyword evidence="2" id="KW-1185">Reference proteome</keyword>
<evidence type="ECO:0000313" key="2">
    <source>
        <dbReference type="Proteomes" id="UP000001051"/>
    </source>
</evidence>
<protein>
    <submittedName>
        <fullName evidence="1">Membrane protein P9</fullName>
    </submittedName>
</protein>
<dbReference type="Proteomes" id="UP000001051">
    <property type="component" value="Genome"/>
</dbReference>